<dbReference type="AlphaFoldDB" id="A0A9D1MJW6"/>
<reference evidence="1" key="2">
    <citation type="journal article" date="2021" name="PeerJ">
        <title>Extensive microbial diversity within the chicken gut microbiome revealed by metagenomics and culture.</title>
        <authorList>
            <person name="Gilroy R."/>
            <person name="Ravi A."/>
            <person name="Getino M."/>
            <person name="Pursley I."/>
            <person name="Horton D.L."/>
            <person name="Alikhan N.F."/>
            <person name="Baker D."/>
            <person name="Gharbi K."/>
            <person name="Hall N."/>
            <person name="Watson M."/>
            <person name="Adriaenssens E.M."/>
            <person name="Foster-Nyarko E."/>
            <person name="Jarju S."/>
            <person name="Secka A."/>
            <person name="Antonio M."/>
            <person name="Oren A."/>
            <person name="Chaudhuri R.R."/>
            <person name="La Ragione R."/>
            <person name="Hildebrand F."/>
            <person name="Pallen M.J."/>
        </authorList>
    </citation>
    <scope>NUCLEOTIDE SEQUENCE</scope>
    <source>
        <strain evidence="1">CHK195-12923</strain>
    </source>
</reference>
<evidence type="ECO:0000313" key="1">
    <source>
        <dbReference type="EMBL" id="HIU61398.1"/>
    </source>
</evidence>
<protein>
    <submittedName>
        <fullName evidence="1">Uncharacterized protein</fullName>
    </submittedName>
</protein>
<name>A0A9D1MJW6_9FIRM</name>
<gene>
    <name evidence="1" type="ORF">IAB69_01950</name>
</gene>
<sequence length="115" mass="12068">MKELSVKFDLAESEFYTALRLVAGALCSVAERDVDAAEDFKVCVTESALILKNCGFKTLCASFCAEGGVKAVLKGEGGSPCGAENDLSLALIGALVEKCEIVREGDVISCVTLEL</sequence>
<dbReference type="EMBL" id="DVNE01000019">
    <property type="protein sequence ID" value="HIU61398.1"/>
    <property type="molecule type" value="Genomic_DNA"/>
</dbReference>
<comment type="caution">
    <text evidence="1">The sequence shown here is derived from an EMBL/GenBank/DDBJ whole genome shotgun (WGS) entry which is preliminary data.</text>
</comment>
<reference evidence="1" key="1">
    <citation type="submission" date="2020-10" db="EMBL/GenBank/DDBJ databases">
        <authorList>
            <person name="Gilroy R."/>
        </authorList>
    </citation>
    <scope>NUCLEOTIDE SEQUENCE</scope>
    <source>
        <strain evidence="1">CHK195-12923</strain>
    </source>
</reference>
<accession>A0A9D1MJW6</accession>
<dbReference type="Proteomes" id="UP000824110">
    <property type="component" value="Unassembled WGS sequence"/>
</dbReference>
<proteinExistence type="predicted"/>
<evidence type="ECO:0000313" key="2">
    <source>
        <dbReference type="Proteomes" id="UP000824110"/>
    </source>
</evidence>
<organism evidence="1 2">
    <name type="scientific">Candidatus Coproplasma excrementigallinarum</name>
    <dbReference type="NCBI Taxonomy" id="2840747"/>
    <lineage>
        <taxon>Bacteria</taxon>
        <taxon>Bacillati</taxon>
        <taxon>Bacillota</taxon>
        <taxon>Clostridia</taxon>
        <taxon>Eubacteriales</taxon>
        <taxon>Candidatus Coproplasma</taxon>
    </lineage>
</organism>